<gene>
    <name evidence="1" type="ORF">MPRF_36720</name>
</gene>
<dbReference type="CDD" id="cd07821">
    <property type="entry name" value="PYR_PYL_RCAR_like"/>
    <property type="match status" value="1"/>
</dbReference>
<accession>A0A7I7U795</accession>
<dbReference type="Gene3D" id="3.30.530.20">
    <property type="match status" value="1"/>
</dbReference>
<dbReference type="RefSeq" id="WP_163767076.1">
    <property type="nucleotide sequence ID" value="NZ_AP022598.1"/>
</dbReference>
<dbReference type="SUPFAM" id="SSF55961">
    <property type="entry name" value="Bet v1-like"/>
    <property type="match status" value="1"/>
</dbReference>
<organism evidence="1 2">
    <name type="scientific">Mycolicibacterium parafortuitum</name>
    <name type="common">Mycobacterium parafortuitum</name>
    <dbReference type="NCBI Taxonomy" id="39692"/>
    <lineage>
        <taxon>Bacteria</taxon>
        <taxon>Bacillati</taxon>
        <taxon>Actinomycetota</taxon>
        <taxon>Actinomycetes</taxon>
        <taxon>Mycobacteriales</taxon>
        <taxon>Mycobacteriaceae</taxon>
        <taxon>Mycolicibacterium</taxon>
    </lineage>
</organism>
<evidence type="ECO:0008006" key="3">
    <source>
        <dbReference type="Google" id="ProtNLM"/>
    </source>
</evidence>
<dbReference type="EMBL" id="AP022598">
    <property type="protein sequence ID" value="BBY76773.1"/>
    <property type="molecule type" value="Genomic_DNA"/>
</dbReference>
<dbReference type="InterPro" id="IPR019587">
    <property type="entry name" value="Polyketide_cyclase/dehydratase"/>
</dbReference>
<proteinExistence type="predicted"/>
<dbReference type="AlphaFoldDB" id="A0A7I7U795"/>
<dbReference type="InterPro" id="IPR023393">
    <property type="entry name" value="START-like_dom_sf"/>
</dbReference>
<evidence type="ECO:0000313" key="1">
    <source>
        <dbReference type="EMBL" id="BBY76773.1"/>
    </source>
</evidence>
<reference evidence="1 2" key="1">
    <citation type="journal article" date="2019" name="Emerg. Microbes Infect.">
        <title>Comprehensive subspecies identification of 175 nontuberculous mycobacteria species based on 7547 genomic profiles.</title>
        <authorList>
            <person name="Matsumoto Y."/>
            <person name="Kinjo T."/>
            <person name="Motooka D."/>
            <person name="Nabeya D."/>
            <person name="Jung N."/>
            <person name="Uechi K."/>
            <person name="Horii T."/>
            <person name="Iida T."/>
            <person name="Fujita J."/>
            <person name="Nakamura S."/>
        </authorList>
    </citation>
    <scope>NUCLEOTIDE SEQUENCE [LARGE SCALE GENOMIC DNA]</scope>
    <source>
        <strain evidence="1 2">JCM 6367</strain>
    </source>
</reference>
<name>A0A7I7U795_MYCPF</name>
<dbReference type="Proteomes" id="UP000466554">
    <property type="component" value="Chromosome"/>
</dbReference>
<evidence type="ECO:0000313" key="2">
    <source>
        <dbReference type="Proteomes" id="UP000466554"/>
    </source>
</evidence>
<protein>
    <recommendedName>
        <fullName evidence="3">MxaD family protein</fullName>
    </recommendedName>
</protein>
<sequence>MPRIAITKDVDAQAADVWALLENFADISWIPVAGHVEIDGAGIGMRRSIHGTGETPVVETLTLLEPERMRIGYTIADNPLPVSRFDALVTVRPAPSGSPTGSEITWEVDYDPAGPTDSDAVAAREAVEAVYGLMAQWLADGAAHRDPS</sequence>
<dbReference type="Pfam" id="PF10604">
    <property type="entry name" value="Polyketide_cyc2"/>
    <property type="match status" value="1"/>
</dbReference>